<accession>A0A7J7D1U0</accession>
<dbReference type="GO" id="GO:0005634">
    <property type="term" value="C:nucleus"/>
    <property type="evidence" value="ECO:0007669"/>
    <property type="project" value="UniProtKB-SubCell"/>
</dbReference>
<evidence type="ECO:0000256" key="1">
    <source>
        <dbReference type="ARBA" id="ARBA00004123"/>
    </source>
</evidence>
<dbReference type="GO" id="GO:0006281">
    <property type="term" value="P:DNA repair"/>
    <property type="evidence" value="ECO:0007669"/>
    <property type="project" value="UniProtKB-KW"/>
</dbReference>
<dbReference type="InterPro" id="IPR039776">
    <property type="entry name" value="Pds5"/>
</dbReference>
<dbReference type="EMBL" id="JAAARO010000011">
    <property type="protein sequence ID" value="KAF5740317.1"/>
    <property type="molecule type" value="Genomic_DNA"/>
</dbReference>
<evidence type="ECO:0000256" key="4">
    <source>
        <dbReference type="ARBA" id="ARBA00022776"/>
    </source>
</evidence>
<evidence type="ECO:0000256" key="3">
    <source>
        <dbReference type="ARBA" id="ARBA00022763"/>
    </source>
</evidence>
<comment type="subcellular location">
    <subcellularLocation>
        <location evidence="1">Nucleus</location>
    </subcellularLocation>
</comment>
<evidence type="ECO:0000256" key="2">
    <source>
        <dbReference type="ARBA" id="ARBA00022618"/>
    </source>
</evidence>
<dbReference type="GO" id="GO:0051301">
    <property type="term" value="P:cell division"/>
    <property type="evidence" value="ECO:0007669"/>
    <property type="project" value="UniProtKB-KW"/>
</dbReference>
<reference evidence="8 9" key="1">
    <citation type="journal article" date="2020" name="Nat. Commun.">
        <title>Genome of Tripterygium wilfordii and identification of cytochrome P450 involved in triptolide biosynthesis.</title>
        <authorList>
            <person name="Tu L."/>
            <person name="Su P."/>
            <person name="Zhang Z."/>
            <person name="Gao L."/>
            <person name="Wang J."/>
            <person name="Hu T."/>
            <person name="Zhou J."/>
            <person name="Zhang Y."/>
            <person name="Zhao Y."/>
            <person name="Liu Y."/>
            <person name="Song Y."/>
            <person name="Tong Y."/>
            <person name="Lu Y."/>
            <person name="Yang J."/>
            <person name="Xu C."/>
            <person name="Jia M."/>
            <person name="Peters R.J."/>
            <person name="Huang L."/>
            <person name="Gao W."/>
        </authorList>
    </citation>
    <scope>NUCLEOTIDE SEQUENCE [LARGE SCALE GENOMIC DNA]</scope>
    <source>
        <strain evidence="9">cv. XIE 37</strain>
        <tissue evidence="8">Leaf</tissue>
    </source>
</reference>
<dbReference type="Pfam" id="PF20168">
    <property type="entry name" value="PDS5"/>
    <property type="match status" value="1"/>
</dbReference>
<keyword evidence="2" id="KW-0132">Cell division</keyword>
<keyword evidence="4" id="KW-0498">Mitosis</keyword>
<protein>
    <submittedName>
        <fullName evidence="8">Sister chromatid cohesion protein PDS5 A isoform X1</fullName>
    </submittedName>
</protein>
<name>A0A7J7D1U0_TRIWF</name>
<evidence type="ECO:0000313" key="8">
    <source>
        <dbReference type="EMBL" id="KAF5740317.1"/>
    </source>
</evidence>
<sequence>MDESPLQLVSEIGTQLGQVSRLKKDFLVKSLRQLVSGLSQIKQTSYLEVSKKEAARKLEVALKPLRKNIVRLGLLQHTDKDVRLLVAICVSELFRILAPEPPFKDMYLRDVFKLIVSMFAELSDTTSPYFSNRVKILETVAGCKCCLIMLDIECDDLILDLFCILFSVVRENHQQSIIDRILSIMTDILSEEASQSLLDVVLQNLLMEGKGAPSAASQLAVSVIQTCSEKLQPLVCGFVISCSTDRDAVGSKLKELYHEIIYKIFQCAPDMLLDVIPTLTRELLTDQVDVRIKAVNLIGRLFALPEQHFAQNYRSLFVEFLKRLSDKSAEVRISAIRCAKTCYISNPTASDSHEVLTALEGRLLDFDERVRLEAVIVACDLFQYNLKIFPPKLISQATERLRDKKISVRKRALHKLIEVYQDYCKNCSGGHIIVNDHFEQIPCKVLMLCYDKDCKEFRAQNMELFLAEDLFPVLLPVEERTRHWIHMFSLFTPMHEKALNSVLSQKQRLQSEMRTYLAMRKKDKENYLNEIQKRMKSSFVKMSASFPDPSKAEECFNKLDEMKDNNIFGALALLLDDQTVTNARATRDRFLKMIGDKHPLFEFLRILSSKCLFNIFSSEHVRCIVDHLSSDTSGDKQLAIYSIRLLLMIVNNFPSLLRGSEVKFRMLLENHPNKSELIEVLAKAGPHILVEFSDYYPLLENLCFEGNRLQSKCAVSAIASLISSSKPFIFSELCEGLLDSLCRGLNIPTVLQSLGCIAQHSISAFEIQEPEIKRYIYENIFQLKTSEDIASFDETSGCSNSCKLKIYGLKTLVKSFLPHRGSHVKRQINDLLDTLLKMLQVADAFDATTSCENDRDSIRLAAAKSVLQLSRRWDLHISPELFRFTVLMAKDLPSFLRKSFLDKIHKLLKDRAIPTKYACAFALAGSNCLKDLQDDSFKYMAAFIKEYSKEARICQTYSVKGGSIMDYPAYIVVFLLHILAHDTGFPPENCQDEELYAQFCSPLFWVIQALVNASIVDGNRDLINDAVLHLHSIFRAIRRAEDAVDSQGTHKLHMLAEIGIYILKTLNHDHGSSSRALGSILLPSALYSANSKCPTRSLFYEGFLARVIHNFESKISLPGSIFPRNGRKCQENIIKYDVNHGTLNPASSKVITMETTGMQDPAGQVIRLGCRRKRATSTTSGSVKLRDDSTFEKEKGSPISKPIVEKGHLPSCSSVTMMASGTKSQVSVLNGANPSLIENALAAEPSKYSEVELKDPCSSEEITMAGSNTISQLCIFAEDSSGSSLKEMFSSEEEIGKLSCQITLLPGNMHVDILLLPFFLSTVLGNKKARLWGHKTILQNMVVNRMNL</sequence>
<gene>
    <name evidence="8" type="ORF">HS088_TW11G00384</name>
</gene>
<dbReference type="GO" id="GO:0000785">
    <property type="term" value="C:chromatin"/>
    <property type="evidence" value="ECO:0007669"/>
    <property type="project" value="TreeGrafter"/>
</dbReference>
<evidence type="ECO:0000256" key="6">
    <source>
        <dbReference type="ARBA" id="ARBA00023242"/>
    </source>
</evidence>
<organism evidence="8 9">
    <name type="scientific">Tripterygium wilfordii</name>
    <name type="common">Thunder God vine</name>
    <dbReference type="NCBI Taxonomy" id="458696"/>
    <lineage>
        <taxon>Eukaryota</taxon>
        <taxon>Viridiplantae</taxon>
        <taxon>Streptophyta</taxon>
        <taxon>Embryophyta</taxon>
        <taxon>Tracheophyta</taxon>
        <taxon>Spermatophyta</taxon>
        <taxon>Magnoliopsida</taxon>
        <taxon>eudicotyledons</taxon>
        <taxon>Gunneridae</taxon>
        <taxon>Pentapetalae</taxon>
        <taxon>rosids</taxon>
        <taxon>fabids</taxon>
        <taxon>Celastrales</taxon>
        <taxon>Celastraceae</taxon>
        <taxon>Tripterygium</taxon>
    </lineage>
</organism>
<dbReference type="PANTHER" id="PTHR12663:SF50">
    <property type="entry name" value="SISTER CHROMATID COHESION PROTEIN PDS5 HOMOLOG B"/>
    <property type="match status" value="1"/>
</dbReference>
<dbReference type="InterPro" id="IPR016024">
    <property type="entry name" value="ARM-type_fold"/>
</dbReference>
<dbReference type="CDD" id="cd19953">
    <property type="entry name" value="PDS5"/>
    <property type="match status" value="1"/>
</dbReference>
<dbReference type="Gene3D" id="1.25.10.10">
    <property type="entry name" value="Leucine-rich Repeat Variant"/>
    <property type="match status" value="1"/>
</dbReference>
<dbReference type="InterPro" id="IPR011989">
    <property type="entry name" value="ARM-like"/>
</dbReference>
<proteinExistence type="predicted"/>
<dbReference type="InParanoid" id="A0A7J7D1U0"/>
<comment type="caution">
    <text evidence="8">The sequence shown here is derived from an EMBL/GenBank/DDBJ whole genome shotgun (WGS) entry which is preliminary data.</text>
</comment>
<keyword evidence="7" id="KW-0131">Cell cycle</keyword>
<evidence type="ECO:0000313" key="9">
    <source>
        <dbReference type="Proteomes" id="UP000593562"/>
    </source>
</evidence>
<evidence type="ECO:0000256" key="5">
    <source>
        <dbReference type="ARBA" id="ARBA00023204"/>
    </source>
</evidence>
<dbReference type="GO" id="GO:0035825">
    <property type="term" value="P:homologous recombination"/>
    <property type="evidence" value="ECO:0007669"/>
    <property type="project" value="UniProtKB-ARBA"/>
</dbReference>
<dbReference type="FunCoup" id="A0A7J7D1U0">
    <property type="interactions" value="4094"/>
</dbReference>
<keyword evidence="5" id="KW-0234">DNA repair</keyword>
<dbReference type="PANTHER" id="PTHR12663">
    <property type="entry name" value="ANDROGEN INDUCED INHIBITOR OF PROLIFERATION AS3 / PDS5-RELATED"/>
    <property type="match status" value="1"/>
</dbReference>
<dbReference type="SUPFAM" id="SSF48371">
    <property type="entry name" value="ARM repeat"/>
    <property type="match status" value="1"/>
</dbReference>
<evidence type="ECO:0000256" key="7">
    <source>
        <dbReference type="ARBA" id="ARBA00023306"/>
    </source>
</evidence>
<keyword evidence="3" id="KW-0227">DNA damage</keyword>
<dbReference type="Proteomes" id="UP000593562">
    <property type="component" value="Unassembled WGS sequence"/>
</dbReference>
<keyword evidence="9" id="KW-1185">Reference proteome</keyword>
<dbReference type="GO" id="GO:0007064">
    <property type="term" value="P:mitotic sister chromatid cohesion"/>
    <property type="evidence" value="ECO:0007669"/>
    <property type="project" value="InterPro"/>
</dbReference>
<keyword evidence="6" id="KW-0539">Nucleus</keyword>